<comment type="caution">
    <text evidence="1">The sequence shown here is derived from an EMBL/GenBank/DDBJ whole genome shotgun (WGS) entry which is preliminary data.</text>
</comment>
<protein>
    <submittedName>
        <fullName evidence="1">Uncharacterized protein</fullName>
    </submittedName>
</protein>
<evidence type="ECO:0000313" key="2">
    <source>
        <dbReference type="Proteomes" id="UP000231293"/>
    </source>
</evidence>
<reference evidence="1 2" key="1">
    <citation type="journal article" date="2017" name="MBio">
        <title>Type VI secretion-mediated competition in the bee gut microbiome.</title>
        <authorList>
            <person name="Steele M.I."/>
            <person name="Kwong W.K."/>
            <person name="Powell J.E."/>
            <person name="Whiteley M."/>
            <person name="Moran N.A."/>
        </authorList>
    </citation>
    <scope>NUCLEOTIDE SEQUENCE [LARGE SCALE GENOMIC DNA]</scope>
    <source>
        <strain evidence="1 2">App2-2</strain>
    </source>
</reference>
<gene>
    <name evidence="1" type="ORF">BGI32_10660</name>
</gene>
<dbReference type="AlphaFoldDB" id="A0A2N9WRA0"/>
<dbReference type="EMBL" id="MDVB01000117">
    <property type="protein sequence ID" value="PIT12389.1"/>
    <property type="molecule type" value="Genomic_DNA"/>
</dbReference>
<proteinExistence type="predicted"/>
<evidence type="ECO:0000313" key="1">
    <source>
        <dbReference type="EMBL" id="PIT12389.1"/>
    </source>
</evidence>
<organism evidence="1 2">
    <name type="scientific">Snodgrassella alvi</name>
    <dbReference type="NCBI Taxonomy" id="1196083"/>
    <lineage>
        <taxon>Bacteria</taxon>
        <taxon>Pseudomonadati</taxon>
        <taxon>Pseudomonadota</taxon>
        <taxon>Betaproteobacteria</taxon>
        <taxon>Neisseriales</taxon>
        <taxon>Neisseriaceae</taxon>
        <taxon>Snodgrassella</taxon>
    </lineage>
</organism>
<accession>A0A2N9WRA0</accession>
<sequence length="89" mass="10361">MFFKLILTVTVKNEKPIKASVALDWLRCSPEYYFRSAAQRCKEYLGIPNRHTEPCKRFNLLSDGATESIIEWAYDCVDALLLKIIMIFI</sequence>
<dbReference type="Proteomes" id="UP000231293">
    <property type="component" value="Unassembled WGS sequence"/>
</dbReference>
<name>A0A2N9WRA0_9NEIS</name>